<dbReference type="EMBL" id="LAXI01000008">
    <property type="protein sequence ID" value="KRS17174.1"/>
    <property type="molecule type" value="Genomic_DNA"/>
</dbReference>
<evidence type="ECO:0000313" key="3">
    <source>
        <dbReference type="EMBL" id="QEW27546.1"/>
    </source>
</evidence>
<evidence type="ECO:0000313" key="4">
    <source>
        <dbReference type="Proteomes" id="UP000051401"/>
    </source>
</evidence>
<evidence type="ECO:0000313" key="5">
    <source>
        <dbReference type="Proteomes" id="UP000325785"/>
    </source>
</evidence>
<evidence type="ECO:0000256" key="1">
    <source>
        <dbReference type="SAM" id="SignalP"/>
    </source>
</evidence>
<accession>A0A0T5P7R0</accession>
<keyword evidence="1" id="KW-0732">Signal</keyword>
<reference evidence="2 4" key="1">
    <citation type="submission" date="2015-04" db="EMBL/GenBank/DDBJ databases">
        <title>The draft genome sequence of Roseovarius indicus B108T.</title>
        <authorList>
            <person name="Li G."/>
            <person name="Lai Q."/>
            <person name="Shao Z."/>
            <person name="Yan P."/>
        </authorList>
    </citation>
    <scope>NUCLEOTIDE SEQUENCE [LARGE SCALE GENOMIC DNA]</scope>
    <source>
        <strain evidence="2 4">B108</strain>
    </source>
</reference>
<name>A0A0T5P7R0_9RHOB</name>
<dbReference type="PATRIC" id="fig|540747.5.peg.5848"/>
<gene>
    <name evidence="3" type="ORF">RIdsm_03362</name>
    <name evidence="2" type="ORF">XM52_13915</name>
</gene>
<proteinExistence type="predicted"/>
<dbReference type="Proteomes" id="UP000051401">
    <property type="component" value="Unassembled WGS sequence"/>
</dbReference>
<dbReference type="Pfam" id="PF06226">
    <property type="entry name" value="DUF1007"/>
    <property type="match status" value="1"/>
</dbReference>
<organism evidence="2 4">
    <name type="scientific">Roseovarius indicus</name>
    <dbReference type="NCBI Taxonomy" id="540747"/>
    <lineage>
        <taxon>Bacteria</taxon>
        <taxon>Pseudomonadati</taxon>
        <taxon>Pseudomonadota</taxon>
        <taxon>Alphaproteobacteria</taxon>
        <taxon>Rhodobacterales</taxon>
        <taxon>Roseobacteraceae</taxon>
        <taxon>Roseovarius</taxon>
    </lineage>
</organism>
<feature type="signal peptide" evidence="1">
    <location>
        <begin position="1"/>
        <end position="21"/>
    </location>
</feature>
<dbReference type="OrthoDB" id="1679673at2"/>
<sequence length="212" mass="22578">MRRVLIIPALLASLAATPVAAHPHVFVDVGLTFETDGQGALTGIEVTWSYDDLFSMLILSDRGLDADGDMVLTEAERAELIGFDLTDWPEGFEGALFVETEGGKLSLGPPEALSIRMEDGHIVTRHRRPVTAAGSGDMTVRAFDPSYYAALSMTGAMTLPEGCTGKLSEADDAAADEKVEGLGNTADEGFFDAVEVGRYYADTLIVTCEPLS</sequence>
<dbReference type="Proteomes" id="UP000325785">
    <property type="component" value="Chromosome"/>
</dbReference>
<dbReference type="KEGG" id="rid:RIdsm_03362"/>
<keyword evidence="4" id="KW-1185">Reference proteome</keyword>
<feature type="chain" id="PRO_5010437439" evidence="1">
    <location>
        <begin position="22"/>
        <end position="212"/>
    </location>
</feature>
<dbReference type="AlphaFoldDB" id="A0A0T5P7R0"/>
<evidence type="ECO:0000313" key="2">
    <source>
        <dbReference type="EMBL" id="KRS17174.1"/>
    </source>
</evidence>
<reference evidence="3 5" key="2">
    <citation type="submission" date="2018-08" db="EMBL/GenBank/DDBJ databases">
        <title>Genetic Globetrotter - A new plasmid hitch-hiking vast phylogenetic and geographic distances.</title>
        <authorList>
            <person name="Vollmers J."/>
            <person name="Petersen J."/>
        </authorList>
    </citation>
    <scope>NUCLEOTIDE SEQUENCE [LARGE SCALE GENOMIC DNA]</scope>
    <source>
        <strain evidence="3 5">DSM 26383</strain>
    </source>
</reference>
<protein>
    <submittedName>
        <fullName evidence="3">ABC-type uncharacterized transport system, periplasmic component</fullName>
    </submittedName>
</protein>
<dbReference type="STRING" id="540747.SAMN04488031_108234"/>
<dbReference type="EMBL" id="CP031598">
    <property type="protein sequence ID" value="QEW27546.1"/>
    <property type="molecule type" value="Genomic_DNA"/>
</dbReference>
<dbReference type="RefSeq" id="WP_057816755.1">
    <property type="nucleotide sequence ID" value="NZ_CP031598.1"/>
</dbReference>
<dbReference type="InterPro" id="IPR010412">
    <property type="entry name" value="DUF1007"/>
</dbReference>